<reference evidence="2 3" key="1">
    <citation type="submission" date="2016-03" db="EMBL/GenBank/DDBJ databases">
        <title>Complete genome sequence of Pedobacter cryoconitis PAMC 27485.</title>
        <authorList>
            <person name="Lee J."/>
            <person name="Kim O.-S."/>
        </authorList>
    </citation>
    <scope>NUCLEOTIDE SEQUENCE [LARGE SCALE GENOMIC DNA]</scope>
    <source>
        <strain evidence="2 3">PAMC 27485</strain>
    </source>
</reference>
<dbReference type="AlphaFoldDB" id="A0A127VA92"/>
<gene>
    <name evidence="2" type="ORF">AY601_1358</name>
</gene>
<dbReference type="InterPro" id="IPR016181">
    <property type="entry name" value="Acyl_CoA_acyltransferase"/>
</dbReference>
<keyword evidence="3" id="KW-1185">Reference proteome</keyword>
<sequence>MEYTEICKPFDSLTVKELYAILKLRSEIFVVEQNCVFLDTDGKDLSCQHLMLYQNKELMAYARIVPAALSFTEPSIGRIVSSHAARGKGFGKELVSLAISNCLRLYGNKPIKIGAQLYLKSFYESFGFVMQGEEYLEDDILHIEMIRPVTA</sequence>
<evidence type="ECO:0000313" key="2">
    <source>
        <dbReference type="EMBL" id="AMP98276.1"/>
    </source>
</evidence>
<dbReference type="Pfam" id="PF13673">
    <property type="entry name" value="Acetyltransf_10"/>
    <property type="match status" value="1"/>
</dbReference>
<dbReference type="InterPro" id="IPR000182">
    <property type="entry name" value="GNAT_dom"/>
</dbReference>
<feature type="domain" description="N-acetyltransferase" evidence="1">
    <location>
        <begin position="8"/>
        <end position="150"/>
    </location>
</feature>
<dbReference type="Gene3D" id="3.40.630.30">
    <property type="match status" value="1"/>
</dbReference>
<dbReference type="PROSITE" id="PS51186">
    <property type="entry name" value="GNAT"/>
    <property type="match status" value="1"/>
</dbReference>
<evidence type="ECO:0000259" key="1">
    <source>
        <dbReference type="PROSITE" id="PS51186"/>
    </source>
</evidence>
<proteinExistence type="predicted"/>
<dbReference type="EMBL" id="CP014504">
    <property type="protein sequence ID" value="AMP98276.1"/>
    <property type="molecule type" value="Genomic_DNA"/>
</dbReference>
<dbReference type="CDD" id="cd04301">
    <property type="entry name" value="NAT_SF"/>
    <property type="match status" value="1"/>
</dbReference>
<dbReference type="SUPFAM" id="SSF55729">
    <property type="entry name" value="Acyl-CoA N-acyltransferases (Nat)"/>
    <property type="match status" value="1"/>
</dbReference>
<dbReference type="PATRIC" id="fig|188932.3.peg.1414"/>
<organism evidence="2 3">
    <name type="scientific">Pedobacter cryoconitis</name>
    <dbReference type="NCBI Taxonomy" id="188932"/>
    <lineage>
        <taxon>Bacteria</taxon>
        <taxon>Pseudomonadati</taxon>
        <taxon>Bacteroidota</taxon>
        <taxon>Sphingobacteriia</taxon>
        <taxon>Sphingobacteriales</taxon>
        <taxon>Sphingobacteriaceae</taxon>
        <taxon>Pedobacter</taxon>
    </lineage>
</organism>
<evidence type="ECO:0000313" key="3">
    <source>
        <dbReference type="Proteomes" id="UP000071561"/>
    </source>
</evidence>
<protein>
    <submittedName>
        <fullName evidence="2">GCN5 family acetyltransferase</fullName>
    </submittedName>
</protein>
<dbReference type="OrthoDB" id="9796171at2"/>
<dbReference type="KEGG" id="pcm:AY601_1358"/>
<dbReference type="GO" id="GO:0016747">
    <property type="term" value="F:acyltransferase activity, transferring groups other than amino-acyl groups"/>
    <property type="evidence" value="ECO:0007669"/>
    <property type="project" value="InterPro"/>
</dbReference>
<name>A0A127VA92_9SPHI</name>
<accession>A0A127VA92</accession>
<dbReference type="Proteomes" id="UP000071561">
    <property type="component" value="Chromosome"/>
</dbReference>
<keyword evidence="2" id="KW-0808">Transferase</keyword>